<dbReference type="AlphaFoldDB" id="A0A7I7WY13"/>
<accession>A0A7I7WY13</accession>
<reference evidence="2 3" key="1">
    <citation type="journal article" date="2019" name="Emerg. Microbes Infect.">
        <title>Comprehensive subspecies identification of 175 nontuberculous mycobacteria species based on 7547 genomic profiles.</title>
        <authorList>
            <person name="Matsumoto Y."/>
            <person name="Kinjo T."/>
            <person name="Motooka D."/>
            <person name="Nabeya D."/>
            <person name="Jung N."/>
            <person name="Uechi K."/>
            <person name="Horii T."/>
            <person name="Iida T."/>
            <person name="Fujita J."/>
            <person name="Nakamura S."/>
        </authorList>
    </citation>
    <scope>NUCLEOTIDE SEQUENCE [LARGE SCALE GENOMIC DNA]</scope>
    <source>
        <strain evidence="2 3">JCM 12688</strain>
    </source>
</reference>
<keyword evidence="1" id="KW-0472">Membrane</keyword>
<dbReference type="Proteomes" id="UP000466187">
    <property type="component" value="Chromosome"/>
</dbReference>
<organism evidence="2 3">
    <name type="scientific">Mycolicibacterium gadium</name>
    <name type="common">Mycobacterium gadium</name>
    <dbReference type="NCBI Taxonomy" id="1794"/>
    <lineage>
        <taxon>Bacteria</taxon>
        <taxon>Bacillati</taxon>
        <taxon>Actinomycetota</taxon>
        <taxon>Actinomycetes</taxon>
        <taxon>Mycobacteriales</taxon>
        <taxon>Mycobacteriaceae</taxon>
        <taxon>Mycolicibacterium</taxon>
    </lineage>
</organism>
<evidence type="ECO:0000256" key="1">
    <source>
        <dbReference type="SAM" id="Phobius"/>
    </source>
</evidence>
<dbReference type="EMBL" id="AP022608">
    <property type="protein sequence ID" value="BBZ21423.1"/>
    <property type="molecule type" value="Genomic_DNA"/>
</dbReference>
<name>A0A7I7WY13_MYCGU</name>
<dbReference type="KEGG" id="mgad:MGAD_57580"/>
<sequence>MRRRTEDIMNAFWVVGISVCIPLAAVGLYSLQARLERWDHDRHAED</sequence>
<gene>
    <name evidence="2" type="ORF">MGAD_57580</name>
</gene>
<proteinExistence type="predicted"/>
<evidence type="ECO:0000313" key="2">
    <source>
        <dbReference type="EMBL" id="BBZ21423.1"/>
    </source>
</evidence>
<feature type="transmembrane region" description="Helical" evidence="1">
    <location>
        <begin position="12"/>
        <end position="31"/>
    </location>
</feature>
<keyword evidence="1" id="KW-0812">Transmembrane</keyword>
<keyword evidence="1" id="KW-1133">Transmembrane helix</keyword>
<evidence type="ECO:0000313" key="3">
    <source>
        <dbReference type="Proteomes" id="UP000466187"/>
    </source>
</evidence>
<protein>
    <submittedName>
        <fullName evidence="2">Uncharacterized protein</fullName>
    </submittedName>
</protein>